<feature type="domain" description="Myb-like" evidence="2">
    <location>
        <begin position="65"/>
        <end position="118"/>
    </location>
</feature>
<accession>A0A6V7P118</accession>
<dbReference type="PANTHER" id="PTHR14000">
    <property type="entry name" value="FINGER CCCH DOMAIN PROTEIN, PUTATIVE (DUF3755)-RELATED"/>
    <property type="match status" value="1"/>
</dbReference>
<dbReference type="SMART" id="SM00717">
    <property type="entry name" value="SANT"/>
    <property type="match status" value="1"/>
</dbReference>
<dbReference type="Pfam" id="PF12579">
    <property type="entry name" value="DUF3755"/>
    <property type="match status" value="1"/>
</dbReference>
<protein>
    <recommendedName>
        <fullName evidence="2">Myb-like domain-containing protein</fullName>
    </recommendedName>
</protein>
<gene>
    <name evidence="3" type="ORF">CB5_LOCUS7718</name>
</gene>
<dbReference type="CDD" id="cd00167">
    <property type="entry name" value="SANT"/>
    <property type="match status" value="1"/>
</dbReference>
<dbReference type="EMBL" id="LR862144">
    <property type="protein sequence ID" value="CAD1824507.1"/>
    <property type="molecule type" value="Genomic_DNA"/>
</dbReference>
<feature type="region of interest" description="Disordered" evidence="1">
    <location>
        <begin position="23"/>
        <end position="63"/>
    </location>
</feature>
<dbReference type="Gene3D" id="1.10.10.60">
    <property type="entry name" value="Homeodomain-like"/>
    <property type="match status" value="1"/>
</dbReference>
<feature type="compositionally biased region" description="Gly residues" evidence="1">
    <location>
        <begin position="42"/>
        <end position="58"/>
    </location>
</feature>
<dbReference type="InterPro" id="IPR001005">
    <property type="entry name" value="SANT/Myb"/>
</dbReference>
<evidence type="ECO:0000313" key="3">
    <source>
        <dbReference type="EMBL" id="CAD1824507.1"/>
    </source>
</evidence>
<name>A0A6V7P118_ANACO</name>
<dbReference type="InterPro" id="IPR022228">
    <property type="entry name" value="DUF3755"/>
</dbReference>
<proteinExistence type="predicted"/>
<reference evidence="3" key="1">
    <citation type="submission" date="2020-07" db="EMBL/GenBank/DDBJ databases">
        <authorList>
            <person name="Lin J."/>
        </authorList>
    </citation>
    <scope>NUCLEOTIDE SEQUENCE</scope>
</reference>
<evidence type="ECO:0000259" key="2">
    <source>
        <dbReference type="SMART" id="SM00717"/>
    </source>
</evidence>
<dbReference type="PANTHER" id="PTHR14000:SF1">
    <property type="entry name" value="HISTONE H2A DEUBIQUITINASE (DUF3755)"/>
    <property type="match status" value="1"/>
</dbReference>
<sequence length="261" mass="27982">MSVVGGLECVVCVAVTDACHDAASASPSGGHGGSDPRRRGRGGGGVGGGGGDGGGGGALKHDPGLAMEWSAEEQIALERALNEHATETSILRYAKIALKFENKTVRDVALRCRWMSKKETRKKRKEENNLARKNKDKKEKVADPSAQPSANLARRPNVPPYPLPIPLIDDDDVSYQAIGGSTGELLELNAQALSQISTNLNNLQIQENIFLLSQTRDNLLRVLNEIDDVPGSLNQMPWLPVKINEDLANTILPTTTAAMQT</sequence>
<organism evidence="3">
    <name type="scientific">Ananas comosus var. bracteatus</name>
    <name type="common">red pineapple</name>
    <dbReference type="NCBI Taxonomy" id="296719"/>
    <lineage>
        <taxon>Eukaryota</taxon>
        <taxon>Viridiplantae</taxon>
        <taxon>Streptophyta</taxon>
        <taxon>Embryophyta</taxon>
        <taxon>Tracheophyta</taxon>
        <taxon>Spermatophyta</taxon>
        <taxon>Magnoliopsida</taxon>
        <taxon>Liliopsida</taxon>
        <taxon>Poales</taxon>
        <taxon>Bromeliaceae</taxon>
        <taxon>Bromelioideae</taxon>
        <taxon>Ananas</taxon>
    </lineage>
</organism>
<evidence type="ECO:0000256" key="1">
    <source>
        <dbReference type="SAM" id="MobiDB-lite"/>
    </source>
</evidence>
<feature type="region of interest" description="Disordered" evidence="1">
    <location>
        <begin position="118"/>
        <end position="158"/>
    </location>
</feature>
<dbReference type="AlphaFoldDB" id="A0A6V7P118"/>